<feature type="region of interest" description="Disordered" evidence="1">
    <location>
        <begin position="36"/>
        <end position="79"/>
    </location>
</feature>
<organism evidence="2 3">
    <name type="scientific">Hibiscus syriacus</name>
    <name type="common">Rose of Sharon</name>
    <dbReference type="NCBI Taxonomy" id="106335"/>
    <lineage>
        <taxon>Eukaryota</taxon>
        <taxon>Viridiplantae</taxon>
        <taxon>Streptophyta</taxon>
        <taxon>Embryophyta</taxon>
        <taxon>Tracheophyta</taxon>
        <taxon>Spermatophyta</taxon>
        <taxon>Magnoliopsida</taxon>
        <taxon>eudicotyledons</taxon>
        <taxon>Gunneridae</taxon>
        <taxon>Pentapetalae</taxon>
        <taxon>rosids</taxon>
        <taxon>malvids</taxon>
        <taxon>Malvales</taxon>
        <taxon>Malvaceae</taxon>
        <taxon>Malvoideae</taxon>
        <taxon>Hibiscus</taxon>
    </lineage>
</organism>
<feature type="compositionally biased region" description="Polar residues" evidence="1">
    <location>
        <begin position="36"/>
        <end position="62"/>
    </location>
</feature>
<sequence length="162" mass="17744">MSFDGQQPFGTKSEIKEDDKLHVIVKKFNASRSDIFSERSQGLSSTTPRPSNLPVSHDSNFGPTDVYGMPASRGPTPRLSNFEEDGVSKTRFHYHTPGNVGATHYSALNPIGKSSLLVNFISASAEDISPTIGVDFKIKLLSVGGKRLKLTIWDTGMKLKFK</sequence>
<dbReference type="PRINTS" id="PR00449">
    <property type="entry name" value="RASTRNSFRMNG"/>
</dbReference>
<dbReference type="EMBL" id="VEPZ02000829">
    <property type="protein sequence ID" value="KAE8717253.1"/>
    <property type="molecule type" value="Genomic_DNA"/>
</dbReference>
<dbReference type="InterPro" id="IPR001806">
    <property type="entry name" value="Small_GTPase"/>
</dbReference>
<dbReference type="Gene3D" id="3.40.50.300">
    <property type="entry name" value="P-loop containing nucleotide triphosphate hydrolases"/>
    <property type="match status" value="1"/>
</dbReference>
<reference evidence="2" key="1">
    <citation type="submission" date="2019-09" db="EMBL/GenBank/DDBJ databases">
        <title>Draft genome information of white flower Hibiscus syriacus.</title>
        <authorList>
            <person name="Kim Y.-M."/>
        </authorList>
    </citation>
    <scope>NUCLEOTIDE SEQUENCE [LARGE SCALE GENOMIC DNA]</scope>
    <source>
        <strain evidence="2">YM2019G1</strain>
    </source>
</reference>
<accession>A0A6A3BKZ1</accession>
<dbReference type="SUPFAM" id="SSF52540">
    <property type="entry name" value="P-loop containing nucleoside triphosphate hydrolases"/>
    <property type="match status" value="1"/>
</dbReference>
<evidence type="ECO:0000256" key="1">
    <source>
        <dbReference type="SAM" id="MobiDB-lite"/>
    </source>
</evidence>
<name>A0A6A3BKZ1_HIBSY</name>
<keyword evidence="3" id="KW-1185">Reference proteome</keyword>
<dbReference type="Proteomes" id="UP000436088">
    <property type="component" value="Unassembled WGS sequence"/>
</dbReference>
<dbReference type="InterPro" id="IPR027417">
    <property type="entry name" value="P-loop_NTPase"/>
</dbReference>
<dbReference type="GO" id="GO:0003924">
    <property type="term" value="F:GTPase activity"/>
    <property type="evidence" value="ECO:0007669"/>
    <property type="project" value="InterPro"/>
</dbReference>
<dbReference type="AlphaFoldDB" id="A0A6A3BKZ1"/>
<dbReference type="GO" id="GO:0005525">
    <property type="term" value="F:GTP binding"/>
    <property type="evidence" value="ECO:0007669"/>
    <property type="project" value="InterPro"/>
</dbReference>
<dbReference type="Pfam" id="PF00071">
    <property type="entry name" value="Ras"/>
    <property type="match status" value="1"/>
</dbReference>
<protein>
    <submittedName>
        <fullName evidence="2">Uncharacterized protein</fullName>
    </submittedName>
</protein>
<evidence type="ECO:0000313" key="3">
    <source>
        <dbReference type="Proteomes" id="UP000436088"/>
    </source>
</evidence>
<gene>
    <name evidence="2" type="ORF">F3Y22_tig00110056pilonHSYRG00069</name>
</gene>
<comment type="caution">
    <text evidence="2">The sequence shown here is derived from an EMBL/GenBank/DDBJ whole genome shotgun (WGS) entry which is preliminary data.</text>
</comment>
<evidence type="ECO:0000313" key="2">
    <source>
        <dbReference type="EMBL" id="KAE8717253.1"/>
    </source>
</evidence>
<proteinExistence type="predicted"/>